<dbReference type="PANTHER" id="PTHR30614">
    <property type="entry name" value="MEMBRANE COMPONENT OF AMINO ACID ABC TRANSPORTER"/>
    <property type="match status" value="1"/>
</dbReference>
<dbReference type="PANTHER" id="PTHR30614:SF10">
    <property type="entry name" value="ARGININE ABC TRANSPORTER PERMEASE PROTEIN ARTM"/>
    <property type="match status" value="1"/>
</dbReference>
<evidence type="ECO:0000256" key="1">
    <source>
        <dbReference type="ARBA" id="ARBA00004429"/>
    </source>
</evidence>
<comment type="similarity">
    <text evidence="2">Belongs to the binding-protein-dependent transport system permease family. HisMQ subfamily.</text>
</comment>
<name>A0ABW9ZFA7_9HYPH</name>
<evidence type="ECO:0000256" key="5">
    <source>
        <dbReference type="ARBA" id="ARBA00022519"/>
    </source>
</evidence>
<dbReference type="InterPro" id="IPR000515">
    <property type="entry name" value="MetI-like"/>
</dbReference>
<dbReference type="InterPro" id="IPR043429">
    <property type="entry name" value="ArtM/GltK/GlnP/TcyL/YhdX-like"/>
</dbReference>
<evidence type="ECO:0000256" key="2">
    <source>
        <dbReference type="ARBA" id="ARBA00010072"/>
    </source>
</evidence>
<feature type="transmembrane region" description="Helical" evidence="9">
    <location>
        <begin position="62"/>
        <end position="86"/>
    </location>
</feature>
<dbReference type="Gene3D" id="1.10.3720.10">
    <property type="entry name" value="MetI-like"/>
    <property type="match status" value="1"/>
</dbReference>
<keyword evidence="6 9" id="KW-0812">Transmembrane</keyword>
<sequence>MNTVSSVVRPPEPKRPWTGSRIAGHVLMAMWIVSFAFLLLYLGNNIGSEFVARYAPEYLSGLIITLQLVVISVVAGAILSVPVALARNSRNRILSGIAYGYVYFFRGTPLLAQTFLFYYGVGTFREAFEAVGLWWFFREAWYCVLLAFALNTAAYQAEILRGAVLNVPRGQWEGGQALGLSRNVIFFRIILPQALITALRPYGNEIILMLKGSAIAAIVTIFDLMGETRRAFSRSFDFQAYIWAAVIYLVMVEALRQVWEKLEQRLTRHLVRSD</sequence>
<dbReference type="SUPFAM" id="SSF161098">
    <property type="entry name" value="MetI-like"/>
    <property type="match status" value="1"/>
</dbReference>
<evidence type="ECO:0000256" key="8">
    <source>
        <dbReference type="ARBA" id="ARBA00023136"/>
    </source>
</evidence>
<feature type="transmembrane region" description="Helical" evidence="9">
    <location>
        <begin position="22"/>
        <end position="42"/>
    </location>
</feature>
<organism evidence="11 12">
    <name type="scientific">Pannonibacter tanglangensis</name>
    <dbReference type="NCBI Taxonomy" id="2750084"/>
    <lineage>
        <taxon>Bacteria</taxon>
        <taxon>Pseudomonadati</taxon>
        <taxon>Pseudomonadota</taxon>
        <taxon>Alphaproteobacteria</taxon>
        <taxon>Hyphomicrobiales</taxon>
        <taxon>Stappiaceae</taxon>
        <taxon>Pannonibacter</taxon>
    </lineage>
</organism>
<keyword evidence="4" id="KW-1003">Cell membrane</keyword>
<keyword evidence="3 9" id="KW-0813">Transport</keyword>
<feature type="transmembrane region" description="Helical" evidence="9">
    <location>
        <begin position="206"/>
        <end position="226"/>
    </location>
</feature>
<feature type="transmembrane region" description="Helical" evidence="9">
    <location>
        <begin position="98"/>
        <end position="119"/>
    </location>
</feature>
<evidence type="ECO:0000313" key="11">
    <source>
        <dbReference type="EMBL" id="NBN62743.1"/>
    </source>
</evidence>
<evidence type="ECO:0000256" key="6">
    <source>
        <dbReference type="ARBA" id="ARBA00022692"/>
    </source>
</evidence>
<evidence type="ECO:0000256" key="7">
    <source>
        <dbReference type="ARBA" id="ARBA00022989"/>
    </source>
</evidence>
<dbReference type="PROSITE" id="PS50928">
    <property type="entry name" value="ABC_TM1"/>
    <property type="match status" value="1"/>
</dbReference>
<evidence type="ECO:0000259" key="10">
    <source>
        <dbReference type="PROSITE" id="PS50928"/>
    </source>
</evidence>
<reference evidence="11 12" key="1">
    <citation type="submission" date="2020-01" db="EMBL/GenBank/DDBJ databases">
        <authorList>
            <person name="Peng S.Y."/>
            <person name="Li J."/>
            <person name="Wang M."/>
            <person name="Wang L."/>
            <person name="Wang C.Q."/>
            <person name="Wang J.R."/>
        </authorList>
    </citation>
    <scope>NUCLEOTIDE SEQUENCE [LARGE SCALE GENOMIC DNA]</scope>
    <source>
        <strain evidence="11 12">XCT-34</strain>
    </source>
</reference>
<dbReference type="InterPro" id="IPR010065">
    <property type="entry name" value="AA_ABC_transptr_permease_3TM"/>
</dbReference>
<dbReference type="RefSeq" id="WP_161673949.1">
    <property type="nucleotide sequence ID" value="NZ_JAABLP010000001.1"/>
</dbReference>
<feature type="domain" description="ABC transmembrane type-1" evidence="10">
    <location>
        <begin position="62"/>
        <end position="259"/>
    </location>
</feature>
<evidence type="ECO:0000256" key="4">
    <source>
        <dbReference type="ARBA" id="ARBA00022475"/>
    </source>
</evidence>
<gene>
    <name evidence="11" type="ORF">GWI71_03530</name>
</gene>
<comment type="subcellular location">
    <subcellularLocation>
        <location evidence="1">Cell inner membrane</location>
        <topology evidence="1">Multi-pass membrane protein</topology>
    </subcellularLocation>
    <subcellularLocation>
        <location evidence="9">Cell membrane</location>
        <topology evidence="9">Multi-pass membrane protein</topology>
    </subcellularLocation>
</comment>
<dbReference type="CDD" id="cd06261">
    <property type="entry name" value="TM_PBP2"/>
    <property type="match status" value="1"/>
</dbReference>
<evidence type="ECO:0000256" key="9">
    <source>
        <dbReference type="RuleBase" id="RU363032"/>
    </source>
</evidence>
<dbReference type="NCBIfam" id="TIGR01726">
    <property type="entry name" value="HEQRo_perm_3TM"/>
    <property type="match status" value="1"/>
</dbReference>
<evidence type="ECO:0000256" key="3">
    <source>
        <dbReference type="ARBA" id="ARBA00022448"/>
    </source>
</evidence>
<keyword evidence="7 9" id="KW-1133">Transmembrane helix</keyword>
<accession>A0ABW9ZFA7</accession>
<dbReference type="InterPro" id="IPR035906">
    <property type="entry name" value="MetI-like_sf"/>
</dbReference>
<keyword evidence="5" id="KW-0997">Cell inner membrane</keyword>
<dbReference type="Pfam" id="PF00528">
    <property type="entry name" value="BPD_transp_1"/>
    <property type="match status" value="1"/>
</dbReference>
<keyword evidence="8 9" id="KW-0472">Membrane</keyword>
<dbReference type="EMBL" id="JAABLP010000001">
    <property type="protein sequence ID" value="NBN62743.1"/>
    <property type="molecule type" value="Genomic_DNA"/>
</dbReference>
<protein>
    <submittedName>
        <fullName evidence="11">ABC transporter permease subunit</fullName>
    </submittedName>
</protein>
<dbReference type="Proteomes" id="UP000541347">
    <property type="component" value="Unassembled WGS sequence"/>
</dbReference>
<feature type="transmembrane region" description="Helical" evidence="9">
    <location>
        <begin position="139"/>
        <end position="160"/>
    </location>
</feature>
<proteinExistence type="inferred from homology"/>
<keyword evidence="12" id="KW-1185">Reference proteome</keyword>
<feature type="transmembrane region" description="Helical" evidence="9">
    <location>
        <begin position="238"/>
        <end position="259"/>
    </location>
</feature>
<comment type="caution">
    <text evidence="11">The sequence shown here is derived from an EMBL/GenBank/DDBJ whole genome shotgun (WGS) entry which is preliminary data.</text>
</comment>
<evidence type="ECO:0000313" key="12">
    <source>
        <dbReference type="Proteomes" id="UP000541347"/>
    </source>
</evidence>